<dbReference type="EMBL" id="JAIWYP010000001">
    <property type="protein sequence ID" value="KAH3898225.1"/>
    <property type="molecule type" value="Genomic_DNA"/>
</dbReference>
<organism evidence="1 2">
    <name type="scientific">Dreissena polymorpha</name>
    <name type="common">Zebra mussel</name>
    <name type="synonym">Mytilus polymorpha</name>
    <dbReference type="NCBI Taxonomy" id="45954"/>
    <lineage>
        <taxon>Eukaryota</taxon>
        <taxon>Metazoa</taxon>
        <taxon>Spiralia</taxon>
        <taxon>Lophotrochozoa</taxon>
        <taxon>Mollusca</taxon>
        <taxon>Bivalvia</taxon>
        <taxon>Autobranchia</taxon>
        <taxon>Heteroconchia</taxon>
        <taxon>Euheterodonta</taxon>
        <taxon>Imparidentia</taxon>
        <taxon>Neoheterodontei</taxon>
        <taxon>Myida</taxon>
        <taxon>Dreissenoidea</taxon>
        <taxon>Dreissenidae</taxon>
        <taxon>Dreissena</taxon>
    </lineage>
</organism>
<evidence type="ECO:0000313" key="1">
    <source>
        <dbReference type="EMBL" id="KAH3898225.1"/>
    </source>
</evidence>
<dbReference type="Proteomes" id="UP000828390">
    <property type="component" value="Unassembled WGS sequence"/>
</dbReference>
<evidence type="ECO:0000313" key="2">
    <source>
        <dbReference type="Proteomes" id="UP000828390"/>
    </source>
</evidence>
<accession>A0A9D4NPE8</accession>
<sequence length="107" mass="12071">MKQRKHRTANVSNHVSTVWSFRYAVQTDERTRVPVTLSYTAVPHSDASNCSMKDLATIRVTESSARATKCANWIGIGSRRVPVRATAPPWCRTYAVVMDRRIATTVY</sequence>
<comment type="caution">
    <text evidence="1">The sequence shown here is derived from an EMBL/GenBank/DDBJ whole genome shotgun (WGS) entry which is preliminary data.</text>
</comment>
<name>A0A9D4NPE8_DREPO</name>
<gene>
    <name evidence="1" type="ORF">DPMN_022447</name>
</gene>
<reference evidence="1" key="2">
    <citation type="submission" date="2020-11" db="EMBL/GenBank/DDBJ databases">
        <authorList>
            <person name="McCartney M.A."/>
            <person name="Auch B."/>
            <person name="Kono T."/>
            <person name="Mallez S."/>
            <person name="Becker A."/>
            <person name="Gohl D.M."/>
            <person name="Silverstein K.A.T."/>
            <person name="Koren S."/>
            <person name="Bechman K.B."/>
            <person name="Herman A."/>
            <person name="Abrahante J.E."/>
            <person name="Garbe J."/>
        </authorList>
    </citation>
    <scope>NUCLEOTIDE SEQUENCE</scope>
    <source>
        <strain evidence="1">Duluth1</strain>
        <tissue evidence="1">Whole animal</tissue>
    </source>
</reference>
<proteinExistence type="predicted"/>
<keyword evidence="2" id="KW-1185">Reference proteome</keyword>
<reference evidence="1" key="1">
    <citation type="journal article" date="2019" name="bioRxiv">
        <title>The Genome of the Zebra Mussel, Dreissena polymorpha: A Resource for Invasive Species Research.</title>
        <authorList>
            <person name="McCartney M.A."/>
            <person name="Auch B."/>
            <person name="Kono T."/>
            <person name="Mallez S."/>
            <person name="Zhang Y."/>
            <person name="Obille A."/>
            <person name="Becker A."/>
            <person name="Abrahante J.E."/>
            <person name="Garbe J."/>
            <person name="Badalamenti J.P."/>
            <person name="Herman A."/>
            <person name="Mangelson H."/>
            <person name="Liachko I."/>
            <person name="Sullivan S."/>
            <person name="Sone E.D."/>
            <person name="Koren S."/>
            <person name="Silverstein K.A.T."/>
            <person name="Beckman K.B."/>
            <person name="Gohl D.M."/>
        </authorList>
    </citation>
    <scope>NUCLEOTIDE SEQUENCE</scope>
    <source>
        <strain evidence="1">Duluth1</strain>
        <tissue evidence="1">Whole animal</tissue>
    </source>
</reference>
<protein>
    <submittedName>
        <fullName evidence="1">Uncharacterized protein</fullName>
    </submittedName>
</protein>
<dbReference type="AlphaFoldDB" id="A0A9D4NPE8"/>